<dbReference type="Gene3D" id="3.40.50.11350">
    <property type="match status" value="1"/>
</dbReference>
<dbReference type="AlphaFoldDB" id="A0A166VGG3"/>
<dbReference type="OrthoDB" id="2559662at2759"/>
<dbReference type="CDD" id="cd11296">
    <property type="entry name" value="O-FucT_like"/>
    <property type="match status" value="1"/>
</dbReference>
<evidence type="ECO:0000256" key="1">
    <source>
        <dbReference type="SAM" id="MobiDB-lite"/>
    </source>
</evidence>
<sequence length="513" mass="57216">MMEDWRAAARRIFEPSPPARRYSEEDYELLPGESGSPRPQEHHRRRSTVTTPRRALLLFQKTCTLRRFLLGLAAIPVLLALGILWSGIPPDYADIREYERTLPQHNLSLPYPEGQDGLYLRFPDHLWGHGLNNILQETLLMSHLAYAANRSFVFEDYTWSHTPFPWTIYDFALRPKRIPLNAFIAGPTAGGPFSPDPSPRAISAAWWETVCPKPRRHVISSADAPSGPDAEGADILRWWVDKLSGYAQYSCVEIDSSERVVFDKFLFGSTRILSLWPALSASPILTSYTWSPLVQSAVARNFALLRPAHPAQLDPASPAPLTGLVAIHLRRGDYKRHCPRLAVWGSTYMGLNEFPALPDRFAPPSSSRQESAGDGDADEEEGEGEEEGERPETTEEYYLRHCLPSIPQIVAKLHRVRLAHPSLTRAYALSNGWPAFLAALRAALLADGWAALLTSYEVAANLDAEQEYVSMAVDMAIAQKAEVFVGNGFSSLSSNVVMLRMARGVDPATNRFL</sequence>
<reference evidence="3 4" key="1">
    <citation type="journal article" date="2016" name="Mol. Biol. Evol.">
        <title>Comparative Genomics of Early-Diverging Mushroom-Forming Fungi Provides Insights into the Origins of Lignocellulose Decay Capabilities.</title>
        <authorList>
            <person name="Nagy L.G."/>
            <person name="Riley R."/>
            <person name="Tritt A."/>
            <person name="Adam C."/>
            <person name="Daum C."/>
            <person name="Floudas D."/>
            <person name="Sun H."/>
            <person name="Yadav J.S."/>
            <person name="Pangilinan J."/>
            <person name="Larsson K.H."/>
            <person name="Matsuura K."/>
            <person name="Barry K."/>
            <person name="Labutti K."/>
            <person name="Kuo R."/>
            <person name="Ohm R.A."/>
            <person name="Bhattacharya S.S."/>
            <person name="Shirouzu T."/>
            <person name="Yoshinaga Y."/>
            <person name="Martin F.M."/>
            <person name="Grigoriev I.V."/>
            <person name="Hibbett D.S."/>
        </authorList>
    </citation>
    <scope>NUCLEOTIDE SEQUENCE [LARGE SCALE GENOMIC DNA]</scope>
    <source>
        <strain evidence="3 4">CBS 109695</strain>
    </source>
</reference>
<organism evidence="3 4">
    <name type="scientific">Athelia psychrophila</name>
    <dbReference type="NCBI Taxonomy" id="1759441"/>
    <lineage>
        <taxon>Eukaryota</taxon>
        <taxon>Fungi</taxon>
        <taxon>Dikarya</taxon>
        <taxon>Basidiomycota</taxon>
        <taxon>Agaricomycotina</taxon>
        <taxon>Agaricomycetes</taxon>
        <taxon>Agaricomycetidae</taxon>
        <taxon>Atheliales</taxon>
        <taxon>Atheliaceae</taxon>
        <taxon>Athelia</taxon>
    </lineage>
</organism>
<evidence type="ECO:0000313" key="3">
    <source>
        <dbReference type="EMBL" id="KZP32701.1"/>
    </source>
</evidence>
<keyword evidence="4" id="KW-1185">Reference proteome</keyword>
<keyword evidence="2" id="KW-0472">Membrane</keyword>
<dbReference type="Proteomes" id="UP000076532">
    <property type="component" value="Unassembled WGS sequence"/>
</dbReference>
<evidence type="ECO:0000313" key="4">
    <source>
        <dbReference type="Proteomes" id="UP000076532"/>
    </source>
</evidence>
<evidence type="ECO:0000256" key="2">
    <source>
        <dbReference type="SAM" id="Phobius"/>
    </source>
</evidence>
<feature type="region of interest" description="Disordered" evidence="1">
    <location>
        <begin position="22"/>
        <end position="48"/>
    </location>
</feature>
<feature type="region of interest" description="Disordered" evidence="1">
    <location>
        <begin position="360"/>
        <end position="393"/>
    </location>
</feature>
<dbReference type="STRING" id="436010.A0A166VGG3"/>
<gene>
    <name evidence="3" type="ORF">FIBSPDRAFT_812266</name>
</gene>
<accession>A0A166VGG3</accession>
<keyword evidence="2" id="KW-0812">Transmembrane</keyword>
<protein>
    <submittedName>
        <fullName evidence="3">Uncharacterized protein</fullName>
    </submittedName>
</protein>
<proteinExistence type="predicted"/>
<keyword evidence="2" id="KW-1133">Transmembrane helix</keyword>
<dbReference type="EMBL" id="KV417485">
    <property type="protein sequence ID" value="KZP32701.1"/>
    <property type="molecule type" value="Genomic_DNA"/>
</dbReference>
<name>A0A166VGG3_9AGAM</name>
<feature type="transmembrane region" description="Helical" evidence="2">
    <location>
        <begin position="68"/>
        <end position="88"/>
    </location>
</feature>
<feature type="compositionally biased region" description="Acidic residues" evidence="1">
    <location>
        <begin position="373"/>
        <end position="389"/>
    </location>
</feature>